<name>A0A9W6ZHN9_9STRA</name>
<dbReference type="AlphaFoldDB" id="A0A9W6ZHN9"/>
<protein>
    <submittedName>
        <fullName evidence="2">Uncharacterized protein</fullName>
    </submittedName>
</protein>
<dbReference type="GO" id="GO:0005975">
    <property type="term" value="P:carbohydrate metabolic process"/>
    <property type="evidence" value="ECO:0007669"/>
    <property type="project" value="InterPro"/>
</dbReference>
<gene>
    <name evidence="2" type="ORF">TL16_g01706</name>
</gene>
<feature type="transmembrane region" description="Helical" evidence="1">
    <location>
        <begin position="54"/>
        <end position="76"/>
    </location>
</feature>
<sequence length="842" mass="92034">MDFSSTQMLPVGRALLMLNGIVLTSTGISYIFGIDRTTLPSLDKLFNEKATFEGGVNVLAPFAGCAYLSTSILNMVAAVKFANYETSIIMTTTGFLFHGAMAFVRTFLMGNRKKFYDGAISFGGNLGGGSGDDSPTVGTLSLSPKPSSVKIQQGDDYVQVESSYDEEGILDTLSISLSEDERFYTIKTSTTTSTSAAPSTPVFRSFLFQTSSITAFYDGSGPVQMKDANQDEGHFYSQENLSRVYSLGAEGGDVSDTIPCRAADSSVDIKFEEETPSQTVIFSGSSNLDGGLSGFQTLLVGDLPIPPKMDMWGAAATSAPSSPKTVKSSTSSFKLSATNRDLPGLSVPADWDESSLPLTDLQSYLTGIYASPVGCLCTHVNQVEEGQTLGQIATTIARPDRGYQGTYNYFDPDNYISTSAILLSMEPYLQAEVKKVLLRNGDMMNKTTGQLPHHFEGADPVYQALSGEIQTGPNVFWVMSCFNYAKTSGDLDWLKSYMPTLRTATNFLYDLFQDDADIKLASVPGSLMVDVFLRSNYTSDTNAMLVGFFREFADAEEATGNSTGADSLRDLADDISEALVEHLWDSTDDDHFITQLNPDGTTSDFVDYDSNLMATAHQVVDAEKAKKILARVDSGQCRKGVTFVSEVWYGEDDTTGGNTGDSWCAMGRHAWFDSLSRKIYDTYENFQALILDPLQTHLTESTFMHERLACDGTQQQNRTAMYFEYPSVTAMITMKIKYGIEPGLTDFKVQPFYSESPEFKWVAEKIFVDFAPDEVTLSLARGLEAEDTAETTIKLTKLLGDTSFNVKNDCEDEDQQVQSDSTGSLELDTTMGLKCKVTISAR</sequence>
<dbReference type="Gene3D" id="1.50.10.10">
    <property type="match status" value="1"/>
</dbReference>
<organism evidence="2 3">
    <name type="scientific">Triparma laevis f. inornata</name>
    <dbReference type="NCBI Taxonomy" id="1714386"/>
    <lineage>
        <taxon>Eukaryota</taxon>
        <taxon>Sar</taxon>
        <taxon>Stramenopiles</taxon>
        <taxon>Ochrophyta</taxon>
        <taxon>Bolidophyceae</taxon>
        <taxon>Parmales</taxon>
        <taxon>Triparmaceae</taxon>
        <taxon>Triparma</taxon>
    </lineage>
</organism>
<proteinExistence type="predicted"/>
<dbReference type="EMBL" id="BLQM01000039">
    <property type="protein sequence ID" value="GMH54597.1"/>
    <property type="molecule type" value="Genomic_DNA"/>
</dbReference>
<keyword evidence="1" id="KW-0472">Membrane</keyword>
<evidence type="ECO:0000313" key="2">
    <source>
        <dbReference type="EMBL" id="GMH54597.1"/>
    </source>
</evidence>
<reference evidence="3" key="1">
    <citation type="journal article" date="2023" name="Commun. Biol.">
        <title>Genome analysis of Parmales, the sister group of diatoms, reveals the evolutionary specialization of diatoms from phago-mixotrophs to photoautotrophs.</title>
        <authorList>
            <person name="Ban H."/>
            <person name="Sato S."/>
            <person name="Yoshikawa S."/>
            <person name="Yamada K."/>
            <person name="Nakamura Y."/>
            <person name="Ichinomiya M."/>
            <person name="Sato N."/>
            <person name="Blanc-Mathieu R."/>
            <person name="Endo H."/>
            <person name="Kuwata A."/>
            <person name="Ogata H."/>
        </authorList>
    </citation>
    <scope>NUCLEOTIDE SEQUENCE [LARGE SCALE GENOMIC DNA]</scope>
</reference>
<dbReference type="Proteomes" id="UP001162640">
    <property type="component" value="Unassembled WGS sequence"/>
</dbReference>
<keyword evidence="1" id="KW-1133">Transmembrane helix</keyword>
<dbReference type="InterPro" id="IPR008928">
    <property type="entry name" value="6-hairpin_glycosidase_sf"/>
</dbReference>
<dbReference type="InterPro" id="IPR012341">
    <property type="entry name" value="6hp_glycosidase-like_sf"/>
</dbReference>
<feature type="transmembrane region" description="Helical" evidence="1">
    <location>
        <begin position="88"/>
        <end position="108"/>
    </location>
</feature>
<feature type="transmembrane region" description="Helical" evidence="1">
    <location>
        <begin position="12"/>
        <end position="33"/>
    </location>
</feature>
<evidence type="ECO:0000256" key="1">
    <source>
        <dbReference type="SAM" id="Phobius"/>
    </source>
</evidence>
<comment type="caution">
    <text evidence="2">The sequence shown here is derived from an EMBL/GenBank/DDBJ whole genome shotgun (WGS) entry which is preliminary data.</text>
</comment>
<accession>A0A9W6ZHN9</accession>
<dbReference type="SUPFAM" id="SSF48208">
    <property type="entry name" value="Six-hairpin glycosidases"/>
    <property type="match status" value="1"/>
</dbReference>
<evidence type="ECO:0000313" key="3">
    <source>
        <dbReference type="Proteomes" id="UP001162640"/>
    </source>
</evidence>
<keyword evidence="1" id="KW-0812">Transmembrane</keyword>